<dbReference type="Proteomes" id="UP001152622">
    <property type="component" value="Chromosome 12"/>
</dbReference>
<dbReference type="AlphaFoldDB" id="A0A9Q1EVK4"/>
<proteinExistence type="predicted"/>
<evidence type="ECO:0000313" key="2">
    <source>
        <dbReference type="Proteomes" id="UP001152622"/>
    </source>
</evidence>
<evidence type="ECO:0000313" key="1">
    <source>
        <dbReference type="EMBL" id="KAJ8345906.1"/>
    </source>
</evidence>
<protein>
    <submittedName>
        <fullName evidence="1">Uncharacterized protein</fullName>
    </submittedName>
</protein>
<organism evidence="1 2">
    <name type="scientific">Synaphobranchus kaupii</name>
    <name type="common">Kaup's arrowtooth eel</name>
    <dbReference type="NCBI Taxonomy" id="118154"/>
    <lineage>
        <taxon>Eukaryota</taxon>
        <taxon>Metazoa</taxon>
        <taxon>Chordata</taxon>
        <taxon>Craniata</taxon>
        <taxon>Vertebrata</taxon>
        <taxon>Euteleostomi</taxon>
        <taxon>Actinopterygii</taxon>
        <taxon>Neopterygii</taxon>
        <taxon>Teleostei</taxon>
        <taxon>Anguilliformes</taxon>
        <taxon>Synaphobranchidae</taxon>
        <taxon>Synaphobranchus</taxon>
    </lineage>
</organism>
<reference evidence="1" key="1">
    <citation type="journal article" date="2023" name="Science">
        <title>Genome structures resolve the early diversification of teleost fishes.</title>
        <authorList>
            <person name="Parey E."/>
            <person name="Louis A."/>
            <person name="Montfort J."/>
            <person name="Bouchez O."/>
            <person name="Roques C."/>
            <person name="Iampietro C."/>
            <person name="Lluch J."/>
            <person name="Castinel A."/>
            <person name="Donnadieu C."/>
            <person name="Desvignes T."/>
            <person name="Floi Bucao C."/>
            <person name="Jouanno E."/>
            <person name="Wen M."/>
            <person name="Mejri S."/>
            <person name="Dirks R."/>
            <person name="Jansen H."/>
            <person name="Henkel C."/>
            <person name="Chen W.J."/>
            <person name="Zahm M."/>
            <person name="Cabau C."/>
            <person name="Klopp C."/>
            <person name="Thompson A.W."/>
            <person name="Robinson-Rechavi M."/>
            <person name="Braasch I."/>
            <person name="Lecointre G."/>
            <person name="Bobe J."/>
            <person name="Postlethwait J.H."/>
            <person name="Berthelot C."/>
            <person name="Roest Crollius H."/>
            <person name="Guiguen Y."/>
        </authorList>
    </citation>
    <scope>NUCLEOTIDE SEQUENCE</scope>
    <source>
        <strain evidence="1">WJC10195</strain>
    </source>
</reference>
<keyword evidence="2" id="KW-1185">Reference proteome</keyword>
<accession>A0A9Q1EVK4</accession>
<sequence>MTSAPPPGRLLHARYRIALWGVVLDPPPFQVRSGYVFLTTAHCRMLIIVQGGELARTISDEGAGICAFRL</sequence>
<name>A0A9Q1EVK4_SYNKA</name>
<dbReference type="EMBL" id="JAINUF010000012">
    <property type="protein sequence ID" value="KAJ8345906.1"/>
    <property type="molecule type" value="Genomic_DNA"/>
</dbReference>
<comment type="caution">
    <text evidence="1">The sequence shown here is derived from an EMBL/GenBank/DDBJ whole genome shotgun (WGS) entry which is preliminary data.</text>
</comment>
<gene>
    <name evidence="1" type="ORF">SKAU_G00300990</name>
</gene>